<dbReference type="Gene3D" id="3.40.190.10">
    <property type="entry name" value="Periplasmic binding protein-like II"/>
    <property type="match status" value="2"/>
</dbReference>
<organism evidence="4 5">
    <name type="scientific">Vibrio pomeroyi</name>
    <dbReference type="NCBI Taxonomy" id="198832"/>
    <lineage>
        <taxon>Bacteria</taxon>
        <taxon>Pseudomonadati</taxon>
        <taxon>Pseudomonadota</taxon>
        <taxon>Gammaproteobacteria</taxon>
        <taxon>Vibrionales</taxon>
        <taxon>Vibrionaceae</taxon>
        <taxon>Vibrio</taxon>
    </lineage>
</organism>
<evidence type="ECO:0000256" key="1">
    <source>
        <dbReference type="PROSITE-ProRule" id="PRU00473"/>
    </source>
</evidence>
<name>A0ABV4MR10_9VIBR</name>
<feature type="signal peptide" evidence="2">
    <location>
        <begin position="1"/>
        <end position="18"/>
    </location>
</feature>
<dbReference type="PROSITE" id="PS51123">
    <property type="entry name" value="OMPA_2"/>
    <property type="match status" value="1"/>
</dbReference>
<proteinExistence type="predicted"/>
<dbReference type="InterPro" id="IPR006665">
    <property type="entry name" value="OmpA-like"/>
</dbReference>
<keyword evidence="1" id="KW-0472">Membrane</keyword>
<dbReference type="InterPro" id="IPR036737">
    <property type="entry name" value="OmpA-like_sf"/>
</dbReference>
<accession>A0ABV4MR10</accession>
<evidence type="ECO:0000259" key="3">
    <source>
        <dbReference type="PROSITE" id="PS51123"/>
    </source>
</evidence>
<keyword evidence="5" id="KW-1185">Reference proteome</keyword>
<gene>
    <name evidence="4" type="ORF">AB6D66_00770</name>
</gene>
<protein>
    <submittedName>
        <fullName evidence="4">Nitrate ABC transporter substrate-binding protein</fullName>
    </submittedName>
</protein>
<dbReference type="Proteomes" id="UP001570071">
    <property type="component" value="Unassembled WGS sequence"/>
</dbReference>
<evidence type="ECO:0000313" key="5">
    <source>
        <dbReference type="Proteomes" id="UP001570071"/>
    </source>
</evidence>
<evidence type="ECO:0000313" key="4">
    <source>
        <dbReference type="EMBL" id="MEZ8719578.1"/>
    </source>
</evidence>
<dbReference type="EMBL" id="JBFSSG010000001">
    <property type="protein sequence ID" value="MEZ8719578.1"/>
    <property type="molecule type" value="Genomic_DNA"/>
</dbReference>
<sequence length="563" mass="61293">MKKLILATLMAAPFMANAVTDIQMKPIEARSLSHAQNVQSGPYDLPIITWGGDIATILGNGTSTTTKSGSEFKNNGLGFKLKREDVFQQQLNNYISGKTPYLRGTMSMINMAAAAVKDNPNLAPVVFYQLTWSAGGDALVVKSNIRRASDLCGKTIALNYDGPHLNYANRILTDAGCDVSKNKIVWTKDLTGTDESPMEALRMSNVAAAFVIIPDAFALTSGGNVGDGSEDSVNGAHILLSTKTANRVIADVYAVRKDYYERNKGEVESLAGALFKSQENLQKLASTKGAKYDKLMAASAGILLDAPEAIADTEGLLLDAEIAAFNQNVEFFQNESNFRNFEQIVSESAKGIQALGVINAPGQVHKAELNYGLLANGLSNSKQVTKSKFDSNEVSKIVERKQKQNSLDDSTVFEFEVYFKPNQKVFNESLYEAQFKKVLEMSSTYGGAVIIVEGHSDPMGYLRKKKSTPNAYLLSQVKQSAKNLSMTRAQQVRQAVVNYSSAKNLNLDTSQLSVIGHGITNPKTGICGIDPCAPKTEQQWLSNMRVVFRILQIEAEETAFSPL</sequence>
<evidence type="ECO:0000256" key="2">
    <source>
        <dbReference type="SAM" id="SignalP"/>
    </source>
</evidence>
<comment type="caution">
    <text evidence="4">The sequence shown here is derived from an EMBL/GenBank/DDBJ whole genome shotgun (WGS) entry which is preliminary data.</text>
</comment>
<dbReference type="SUPFAM" id="SSF53850">
    <property type="entry name" value="Periplasmic binding protein-like II"/>
    <property type="match status" value="1"/>
</dbReference>
<dbReference type="Gene3D" id="3.30.1330.60">
    <property type="entry name" value="OmpA-like domain"/>
    <property type="match status" value="1"/>
</dbReference>
<keyword evidence="2" id="KW-0732">Signal</keyword>
<dbReference type="RefSeq" id="WP_269337609.1">
    <property type="nucleotide sequence ID" value="NZ_JBFSSG010000001.1"/>
</dbReference>
<feature type="domain" description="OmpA-like" evidence="3">
    <location>
        <begin position="406"/>
        <end position="554"/>
    </location>
</feature>
<reference evidence="4 5" key="1">
    <citation type="journal article" date="2024" name="ISME J.">
        <title>Tailless and filamentous prophages are predominant in marine Vibrio.</title>
        <authorList>
            <person name="Steensen K."/>
            <person name="Seneca J."/>
            <person name="Bartlau N."/>
            <person name="Yu X.A."/>
            <person name="Hussain F.A."/>
            <person name="Polz M.F."/>
        </authorList>
    </citation>
    <scope>NUCLEOTIDE SEQUENCE [LARGE SCALE GENOMIC DNA]</scope>
    <source>
        <strain evidence="4 5">10N.239.312.F12</strain>
    </source>
</reference>
<dbReference type="SUPFAM" id="SSF103088">
    <property type="entry name" value="OmpA-like"/>
    <property type="match status" value="1"/>
</dbReference>
<feature type="chain" id="PRO_5046278819" evidence="2">
    <location>
        <begin position="19"/>
        <end position="563"/>
    </location>
</feature>